<evidence type="ECO:0000259" key="8">
    <source>
        <dbReference type="Pfam" id="PF13145"/>
    </source>
</evidence>
<feature type="domain" description="PpiC" evidence="8">
    <location>
        <begin position="3"/>
        <end position="48"/>
    </location>
</feature>
<comment type="caution">
    <text evidence="9">The sequence shown here is derived from an EMBL/GenBank/DDBJ whole genome shotgun (WGS) entry which is preliminary data.</text>
</comment>
<evidence type="ECO:0000313" key="9">
    <source>
        <dbReference type="EMBL" id="OIQ74952.1"/>
    </source>
</evidence>
<organism evidence="9">
    <name type="scientific">mine drainage metagenome</name>
    <dbReference type="NCBI Taxonomy" id="410659"/>
    <lineage>
        <taxon>unclassified sequences</taxon>
        <taxon>metagenomes</taxon>
        <taxon>ecological metagenomes</taxon>
    </lineage>
</organism>
<evidence type="ECO:0000256" key="5">
    <source>
        <dbReference type="ARBA" id="ARBA00023186"/>
    </source>
</evidence>
<dbReference type="GO" id="GO:0003755">
    <property type="term" value="F:peptidyl-prolyl cis-trans isomerase activity"/>
    <property type="evidence" value="ECO:0007669"/>
    <property type="project" value="InterPro"/>
</dbReference>
<accession>A0A1J5PVS5</accession>
<keyword evidence="4" id="KW-0472">Membrane</keyword>
<gene>
    <name evidence="9" type="primary">prsA1</name>
    <name evidence="9" type="ORF">GALL_433860</name>
</gene>
<keyword evidence="2" id="KW-1003">Cell membrane</keyword>
<sequence length="302" mass="31716">MVKPFADAVFGMNKIGDIAGPVKSQFGYHIIELTGIKPGTKQTFDAVKAEIDAQLRKDAVQKNLSAQVETFTNAVFEHPDSFQSVADKLHLPVQTADHITRQPQPAAPGSASPLSSKTFLDALFAENSLRSKHNLQAVQIAPNVWASGRILSYTPPQTQPLSAVEPQARQMLIEQKAAVLARQAGERAQGNPAALTFGAPVVLSQTQPAPGVSPAIAAKVYGLNADKLPATTGVDLGAQGFAVVQLDKVVDQGASSEQVRAAAAADNQLLTQGISGAYIEALKKRFGVEVLVKPQTPASAAG</sequence>
<dbReference type="PANTHER" id="PTHR47529">
    <property type="entry name" value="PEPTIDYL-PROLYL CIS-TRANS ISOMERASE D"/>
    <property type="match status" value="1"/>
</dbReference>
<dbReference type="SUPFAM" id="SSF54534">
    <property type="entry name" value="FKBP-like"/>
    <property type="match status" value="1"/>
</dbReference>
<evidence type="ECO:0000256" key="4">
    <source>
        <dbReference type="ARBA" id="ARBA00023136"/>
    </source>
</evidence>
<dbReference type="AlphaFoldDB" id="A0A1J5PVS5"/>
<dbReference type="GO" id="GO:0005886">
    <property type="term" value="C:plasma membrane"/>
    <property type="evidence" value="ECO:0007669"/>
    <property type="project" value="UniProtKB-SubCell"/>
</dbReference>
<keyword evidence="3" id="KW-0997">Cell inner membrane</keyword>
<evidence type="ECO:0000256" key="7">
    <source>
        <dbReference type="ARBA" id="ARBA00042775"/>
    </source>
</evidence>
<evidence type="ECO:0000256" key="1">
    <source>
        <dbReference type="ARBA" id="ARBA00004382"/>
    </source>
</evidence>
<evidence type="ECO:0000256" key="3">
    <source>
        <dbReference type="ARBA" id="ARBA00022519"/>
    </source>
</evidence>
<evidence type="ECO:0000256" key="2">
    <source>
        <dbReference type="ARBA" id="ARBA00022475"/>
    </source>
</evidence>
<dbReference type="Pfam" id="PF13145">
    <property type="entry name" value="Rotamase_2"/>
    <property type="match status" value="1"/>
</dbReference>
<comment type="subcellular location">
    <subcellularLocation>
        <location evidence="1">Cell inner membrane</location>
        <topology evidence="1">Single-pass type II membrane protein</topology>
        <orientation evidence="1">Periplasmic side</orientation>
    </subcellularLocation>
</comment>
<protein>
    <recommendedName>
        <fullName evidence="6">Periplasmic chaperone PpiD</fullName>
    </recommendedName>
    <alternativeName>
        <fullName evidence="7">Periplasmic folding chaperone</fullName>
    </alternativeName>
</protein>
<dbReference type="PANTHER" id="PTHR47529:SF1">
    <property type="entry name" value="PERIPLASMIC CHAPERONE PPID"/>
    <property type="match status" value="1"/>
</dbReference>
<reference evidence="9" key="1">
    <citation type="submission" date="2016-10" db="EMBL/GenBank/DDBJ databases">
        <title>Sequence of Gallionella enrichment culture.</title>
        <authorList>
            <person name="Poehlein A."/>
            <person name="Muehling M."/>
            <person name="Daniel R."/>
        </authorList>
    </citation>
    <scope>NUCLEOTIDE SEQUENCE</scope>
</reference>
<name>A0A1J5PVS5_9ZZZZ</name>
<dbReference type="InterPro" id="IPR052029">
    <property type="entry name" value="PpiD_chaperone"/>
</dbReference>
<keyword evidence="5" id="KW-0143">Chaperone</keyword>
<proteinExistence type="predicted"/>
<evidence type="ECO:0000256" key="6">
    <source>
        <dbReference type="ARBA" id="ARBA00040743"/>
    </source>
</evidence>
<dbReference type="Gene3D" id="3.10.50.40">
    <property type="match status" value="1"/>
</dbReference>
<dbReference type="EMBL" id="MLJW01002328">
    <property type="protein sequence ID" value="OIQ74952.1"/>
    <property type="molecule type" value="Genomic_DNA"/>
</dbReference>
<dbReference type="InterPro" id="IPR046357">
    <property type="entry name" value="PPIase_dom_sf"/>
</dbReference>
<dbReference type="InterPro" id="IPR000297">
    <property type="entry name" value="PPIase_PpiC"/>
</dbReference>
<keyword evidence="9" id="KW-0413">Isomerase</keyword>